<comment type="subcellular location">
    <subcellularLocation>
        <location evidence="4 6">Plastid</location>
        <location evidence="4 6">Chloroplast</location>
    </subcellularLocation>
</comment>
<dbReference type="InterPro" id="IPR036853">
    <property type="entry name" value="Ribosomal_uL14_sf"/>
</dbReference>
<reference evidence="7" key="1">
    <citation type="submission" date="2015-05" db="EMBL/GenBank/DDBJ databases">
        <title>The Karenia brevis plastid transcriptome reveals a 5' polyadenylation process.</title>
        <authorList>
            <person name="Cahoon A.B."/>
            <person name="Carroll H.D."/>
            <person name="Wang M.Y.-W."/>
            <person name="Newby R.J."/>
        </authorList>
    </citation>
    <scope>NUCLEOTIDE SEQUENCE</scope>
</reference>
<keyword evidence="3 4" id="KW-0687">Ribonucleoprotein</keyword>
<dbReference type="InterPro" id="IPR000218">
    <property type="entry name" value="Ribosomal_uL14"/>
</dbReference>
<evidence type="ECO:0000256" key="3">
    <source>
        <dbReference type="ARBA" id="ARBA00023274"/>
    </source>
</evidence>
<dbReference type="SMART" id="SM01374">
    <property type="entry name" value="Ribosomal_L14"/>
    <property type="match status" value="1"/>
</dbReference>
<dbReference type="SUPFAM" id="SSF50193">
    <property type="entry name" value="Ribosomal protein L14"/>
    <property type="match status" value="1"/>
</dbReference>
<dbReference type="PANTHER" id="PTHR11761">
    <property type="entry name" value="50S/60S RIBOSOMAL PROTEIN L14/L23"/>
    <property type="match status" value="1"/>
</dbReference>
<evidence type="ECO:0000313" key="7">
    <source>
        <dbReference type="EMBL" id="ALP13665.1"/>
    </source>
</evidence>
<dbReference type="PANTHER" id="PTHR11761:SF3">
    <property type="entry name" value="LARGE RIBOSOMAL SUBUNIT PROTEIN UL14M"/>
    <property type="match status" value="1"/>
</dbReference>
<evidence type="ECO:0000256" key="5">
    <source>
        <dbReference type="RuleBase" id="RU003949"/>
    </source>
</evidence>
<keyword evidence="6 7" id="KW-0934">Plastid</keyword>
<organism evidence="7">
    <name type="scientific">Karenia brevis</name>
    <name type="common">Red tide dinoflagellate</name>
    <name type="synonym">Gymnodinium breve</name>
    <dbReference type="NCBI Taxonomy" id="156230"/>
    <lineage>
        <taxon>Eukaryota</taxon>
        <taxon>Sar</taxon>
        <taxon>Alveolata</taxon>
        <taxon>Dinophyceae</taxon>
        <taxon>Gymnodiniales</taxon>
        <taxon>Kareniaceae</taxon>
        <taxon>Karenia</taxon>
    </lineage>
</organism>
<dbReference type="Pfam" id="PF00238">
    <property type="entry name" value="Ribosomal_L14"/>
    <property type="match status" value="1"/>
</dbReference>
<comment type="function">
    <text evidence="4 6">Binds to 23S rRNA.</text>
</comment>
<dbReference type="Gene3D" id="2.40.150.20">
    <property type="entry name" value="Ribosomal protein L14"/>
    <property type="match status" value="1"/>
</dbReference>
<evidence type="ECO:0000256" key="6">
    <source>
        <dbReference type="RuleBase" id="RU003951"/>
    </source>
</evidence>
<accession>A0A0S2QD99</accession>
<evidence type="ECO:0000256" key="1">
    <source>
        <dbReference type="ARBA" id="ARBA00010745"/>
    </source>
</evidence>
<evidence type="ECO:0000256" key="2">
    <source>
        <dbReference type="ARBA" id="ARBA00022980"/>
    </source>
</evidence>
<sequence length="121" mass="13079">MIQLQTCLSVADNCGATQLQCIRIPGTRRKFARVGDEIVGVVKAAMPLLTVKRREIVRAVIVRTKQAQARKDGSHIRFDDNAVAIVDKSGNPLGTRVFGPVAREVKVKGFTAVAALALDLL</sequence>
<gene>
    <name evidence="4 7" type="primary">rpl14</name>
</gene>
<geneLocation type="chloroplast" evidence="7"/>
<evidence type="ECO:0000256" key="4">
    <source>
        <dbReference type="HAMAP-Rule" id="MF_01367"/>
    </source>
</evidence>
<protein>
    <recommendedName>
        <fullName evidence="4">Large ribosomal subunit protein uL14c</fullName>
    </recommendedName>
</protein>
<name>A0A0S2QD99_KARBR</name>
<dbReference type="GO" id="GO:0003735">
    <property type="term" value="F:structural constituent of ribosome"/>
    <property type="evidence" value="ECO:0007669"/>
    <property type="project" value="InterPro"/>
</dbReference>
<dbReference type="GO" id="GO:0006412">
    <property type="term" value="P:translation"/>
    <property type="evidence" value="ECO:0007669"/>
    <property type="project" value="UniProtKB-UniRule"/>
</dbReference>
<dbReference type="NCBIfam" id="TIGR01067">
    <property type="entry name" value="rplN_bact"/>
    <property type="match status" value="1"/>
</dbReference>
<comment type="subunit">
    <text evidence="4 6">Part of the 50S ribosomal subunit.</text>
</comment>
<dbReference type="GO" id="GO:0070180">
    <property type="term" value="F:large ribosomal subunit rRNA binding"/>
    <property type="evidence" value="ECO:0007669"/>
    <property type="project" value="TreeGrafter"/>
</dbReference>
<dbReference type="CDD" id="cd00337">
    <property type="entry name" value="Ribosomal_uL14"/>
    <property type="match status" value="1"/>
</dbReference>
<proteinExistence type="evidence at transcript level"/>
<dbReference type="GO" id="GO:0009507">
    <property type="term" value="C:chloroplast"/>
    <property type="evidence" value="ECO:0007669"/>
    <property type="project" value="UniProtKB-SubCell"/>
</dbReference>
<dbReference type="InterPro" id="IPR005745">
    <property type="entry name" value="Ribosomal_uL14_bac-type"/>
</dbReference>
<keyword evidence="6 7" id="KW-0150">Chloroplast</keyword>
<keyword evidence="2 4" id="KW-0689">Ribosomal protein</keyword>
<dbReference type="EMBL" id="KR935860">
    <property type="protein sequence ID" value="ALP13665.1"/>
    <property type="molecule type" value="mRNA"/>
</dbReference>
<keyword evidence="4 6" id="KW-0699">rRNA-binding</keyword>
<keyword evidence="4 6" id="KW-0694">RNA-binding</keyword>
<dbReference type="GO" id="GO:0005762">
    <property type="term" value="C:mitochondrial large ribosomal subunit"/>
    <property type="evidence" value="ECO:0007669"/>
    <property type="project" value="TreeGrafter"/>
</dbReference>
<comment type="similarity">
    <text evidence="1 4 5">Belongs to the universal ribosomal protein uL14 family.</text>
</comment>
<dbReference type="HAMAP" id="MF_01367">
    <property type="entry name" value="Ribosomal_uL14"/>
    <property type="match status" value="1"/>
</dbReference>
<dbReference type="AlphaFoldDB" id="A0A0S2QD99"/>